<dbReference type="HAMAP" id="MF_00299">
    <property type="entry name" value="KptA"/>
    <property type="match status" value="1"/>
</dbReference>
<feature type="active site" description="Proton acceptor" evidence="7">
    <location>
        <position position="157"/>
    </location>
</feature>
<dbReference type="NCBIfam" id="TIGR02258">
    <property type="entry name" value="2_5_ligase"/>
    <property type="match status" value="1"/>
</dbReference>
<dbReference type="GO" id="GO:0004113">
    <property type="term" value="F:2',3'-cyclic-nucleotide 3'-phosphodiesterase activity"/>
    <property type="evidence" value="ECO:0007669"/>
    <property type="project" value="InterPro"/>
</dbReference>
<keyword evidence="4 6" id="KW-0520">NAD</keyword>
<comment type="function">
    <text evidence="5 6">Removes the 2'-phosphate from RNA via an intermediate in which the phosphate is ADP-ribosylated by NAD followed by a presumed transesterification to release the RNA and generate ADP-ribose 1''-2''-cyclic phosphate (APPR&gt;P). May function as an ADP-ribosylase.</text>
</comment>
<evidence type="ECO:0000256" key="1">
    <source>
        <dbReference type="ARBA" id="ARBA00009836"/>
    </source>
</evidence>
<comment type="catalytic activity">
    <reaction evidence="7">
        <text>a 3'-end 2',3'-cyclophospho-ribonucleotide-RNA + H2O = a 3'-end 2'-phospho-ribonucleotide-RNA + H(+)</text>
        <dbReference type="Rhea" id="RHEA:11828"/>
        <dbReference type="Rhea" id="RHEA-COMP:10464"/>
        <dbReference type="Rhea" id="RHEA-COMP:17353"/>
        <dbReference type="ChEBI" id="CHEBI:15377"/>
        <dbReference type="ChEBI" id="CHEBI:15378"/>
        <dbReference type="ChEBI" id="CHEBI:83064"/>
        <dbReference type="ChEBI" id="CHEBI:173113"/>
        <dbReference type="EC" id="3.1.4.58"/>
    </reaction>
</comment>
<dbReference type="InterPro" id="IPR002745">
    <property type="entry name" value="Ptrans_KptA/Tpt1"/>
</dbReference>
<reference evidence="8 9" key="1">
    <citation type="submission" date="2019-08" db="EMBL/GenBank/DDBJ databases">
        <title>In-depth cultivation of the pig gut microbiome towards novel bacterial diversity and tailored functional studies.</title>
        <authorList>
            <person name="Wylensek D."/>
            <person name="Hitch T.C.A."/>
            <person name="Clavel T."/>
        </authorList>
    </citation>
    <scope>NUCLEOTIDE SEQUENCE [LARGE SCALE GENOMIC DNA]</scope>
    <source>
        <strain evidence="8 9">RF-744-FAT-4</strain>
    </source>
</reference>
<evidence type="ECO:0000256" key="3">
    <source>
        <dbReference type="ARBA" id="ARBA00022801"/>
    </source>
</evidence>
<dbReference type="GO" id="GO:0008664">
    <property type="term" value="F:RNA 2',3'-cyclic 3'-phosphodiesterase activity"/>
    <property type="evidence" value="ECO:0007669"/>
    <property type="project" value="UniProtKB-EC"/>
</dbReference>
<dbReference type="PANTHER" id="PTHR12684">
    <property type="entry name" value="PUTATIVE PHOSPHOTRANSFERASE"/>
    <property type="match status" value="1"/>
</dbReference>
<dbReference type="EC" id="2.7.1.-" evidence="6"/>
<dbReference type="SUPFAM" id="SSF56399">
    <property type="entry name" value="ADP-ribosylation"/>
    <property type="match status" value="1"/>
</dbReference>
<dbReference type="Gene3D" id="3.20.170.30">
    <property type="match status" value="1"/>
</dbReference>
<dbReference type="InterPro" id="IPR042081">
    <property type="entry name" value="RNA_2'-PTrans_C"/>
</dbReference>
<comment type="caution">
    <text evidence="8">The sequence shown here is derived from an EMBL/GenBank/DDBJ whole genome shotgun (WGS) entry which is preliminary data.</text>
</comment>
<evidence type="ECO:0000256" key="2">
    <source>
        <dbReference type="ARBA" id="ARBA00022679"/>
    </source>
</evidence>
<evidence type="ECO:0000256" key="6">
    <source>
        <dbReference type="HAMAP-Rule" id="MF_00299"/>
    </source>
</evidence>
<dbReference type="Pfam" id="PF13563">
    <property type="entry name" value="2_5_RNA_ligase2"/>
    <property type="match status" value="1"/>
</dbReference>
<dbReference type="EMBL" id="VUMO01000001">
    <property type="protein sequence ID" value="MSS18974.1"/>
    <property type="molecule type" value="Genomic_DNA"/>
</dbReference>
<dbReference type="AlphaFoldDB" id="A0A7X2NEK8"/>
<evidence type="ECO:0000256" key="4">
    <source>
        <dbReference type="ARBA" id="ARBA00023027"/>
    </source>
</evidence>
<dbReference type="GO" id="GO:0003950">
    <property type="term" value="F:NAD+ poly-ADP-ribosyltransferase activity"/>
    <property type="evidence" value="ECO:0007669"/>
    <property type="project" value="InterPro"/>
</dbReference>
<gene>
    <name evidence="8" type="primary">thpR</name>
    <name evidence="6" type="synonym">kptA</name>
    <name evidence="8" type="ORF">FYJ52_00875</name>
</gene>
<dbReference type="InterPro" id="IPR022928">
    <property type="entry name" value="RNA_2'-PTrans_KptA"/>
</dbReference>
<dbReference type="Gene3D" id="3.90.1140.10">
    <property type="entry name" value="Cyclic phosphodiesterase"/>
    <property type="match status" value="1"/>
</dbReference>
<dbReference type="Proteomes" id="UP000461754">
    <property type="component" value="Unassembled WGS sequence"/>
</dbReference>
<feature type="short sequence motif" description="HXTX 2" evidence="7">
    <location>
        <begin position="157"/>
        <end position="160"/>
    </location>
</feature>
<dbReference type="HAMAP" id="MF_01940">
    <property type="entry name" value="RNA_CPDase"/>
    <property type="match status" value="1"/>
</dbReference>
<comment type="similarity">
    <text evidence="1 6">Belongs to the KptA/TPT1 family.</text>
</comment>
<dbReference type="Pfam" id="PF01885">
    <property type="entry name" value="PTS_2-RNA"/>
    <property type="match status" value="1"/>
</dbReference>
<name>A0A7X2NEK8_9FIRM</name>
<dbReference type="SUPFAM" id="SSF55144">
    <property type="entry name" value="LigT-like"/>
    <property type="match status" value="1"/>
</dbReference>
<sequence>MVHDRRGAASDSAKQSSQRFSVGLFRRHVSLLNSTEAAMRLFIGIHLSKMQCQAIARAQADLKRQGVSGRFVPASHLHLTLAFLGECDANEVDAVERVLKKIRFTPFHLKLKTNGRFGDLVWVAPAPQPALDDLDSRLRTALKRIGVAFDEKPFKPHITILRKAKSANAFAVHLDSADGVVSRIALIQSERGAQGARYTDLFTVDGRGRTHKSKPLTPEKRMTRDSKFLSLVLRHHPEKIGVALDHHGWADVDELIAGMAKTRAFDRPYLEKIVRCDAKQRYAFNADGTKIRANQGHSISVDVEPEQRVPPDILWHGTGEKSVARILEEGLQPMGRLYVHLSTDPQTAEKVGSRHGRPVVFKIDAGQMARDGCHFYLSANGVWMTKKVPPVYLKIFL</sequence>
<evidence type="ECO:0000256" key="5">
    <source>
        <dbReference type="ARBA" id="ARBA00025212"/>
    </source>
</evidence>
<dbReference type="InterPro" id="IPR009097">
    <property type="entry name" value="Cyclic_Pdiesterase"/>
</dbReference>
<keyword evidence="3 7" id="KW-0378">Hydrolase</keyword>
<dbReference type="EC" id="3.1.4.58" evidence="7"/>
<accession>A0A7X2NEK8</accession>
<comment type="function">
    <text evidence="7">Hydrolyzes RNA 2',3'-cyclic phosphodiester to an RNA 2'-phosphomonoester.</text>
</comment>
<evidence type="ECO:0000256" key="7">
    <source>
        <dbReference type="HAMAP-Rule" id="MF_01940"/>
    </source>
</evidence>
<proteinExistence type="inferred from homology"/>
<dbReference type="InterPro" id="IPR042080">
    <property type="entry name" value="RNA_2'-PTrans_N"/>
</dbReference>
<dbReference type="Gene3D" id="1.10.10.970">
    <property type="entry name" value="RNA 2'-phosphotransferase, Tpt1/KptA family, N-terminal domain"/>
    <property type="match status" value="1"/>
</dbReference>
<evidence type="ECO:0000313" key="8">
    <source>
        <dbReference type="EMBL" id="MSS18974.1"/>
    </source>
</evidence>
<comment type="similarity">
    <text evidence="7">Belongs to the 2H phosphoesterase superfamily. ThpR family.</text>
</comment>
<dbReference type="GO" id="GO:0000215">
    <property type="term" value="F:tRNA 2'-phosphotransferase activity"/>
    <property type="evidence" value="ECO:0007669"/>
    <property type="project" value="TreeGrafter"/>
</dbReference>
<dbReference type="GO" id="GO:0006388">
    <property type="term" value="P:tRNA splicing, via endonucleolytic cleavage and ligation"/>
    <property type="evidence" value="ECO:0007669"/>
    <property type="project" value="UniProtKB-UniRule"/>
</dbReference>
<feature type="short sequence motif" description="HXTX 1" evidence="7">
    <location>
        <begin position="78"/>
        <end position="81"/>
    </location>
</feature>
<keyword evidence="2 6" id="KW-0808">Transferase</keyword>
<feature type="active site" description="Proton donor" evidence="7">
    <location>
        <position position="78"/>
    </location>
</feature>
<dbReference type="InterPro" id="IPR004175">
    <property type="entry name" value="RNA_CPDase"/>
</dbReference>
<evidence type="ECO:0000313" key="9">
    <source>
        <dbReference type="Proteomes" id="UP000461754"/>
    </source>
</evidence>
<keyword evidence="9" id="KW-1185">Reference proteome</keyword>
<organism evidence="8 9">
    <name type="scientific">Pseudoramibacter porci</name>
    <dbReference type="NCBI Taxonomy" id="2606631"/>
    <lineage>
        <taxon>Bacteria</taxon>
        <taxon>Bacillati</taxon>
        <taxon>Bacillota</taxon>
        <taxon>Clostridia</taxon>
        <taxon>Eubacteriales</taxon>
        <taxon>Eubacteriaceae</taxon>
        <taxon>Pseudoramibacter</taxon>
    </lineage>
</organism>
<dbReference type="PANTHER" id="PTHR12684:SF2">
    <property type="entry name" value="TRNA 2'-PHOSPHOTRANSFERASE 1"/>
    <property type="match status" value="1"/>
</dbReference>
<protein>
    <recommendedName>
        <fullName evidence="6 7">Multifunctional fusion protein</fullName>
    </recommendedName>
    <domain>
        <recommendedName>
            <fullName evidence="7">RNA 2',3'-cyclic phosphodiesterase</fullName>
            <shortName evidence="7">RNA 2',3'-CPDase</shortName>
            <ecNumber evidence="7">3.1.4.58</ecNumber>
        </recommendedName>
    </domain>
    <domain>
        <recommendedName>
            <fullName evidence="6">Probable RNA 2'-phosphotransferase</fullName>
            <ecNumber evidence="6">2.7.1.-</ecNumber>
        </recommendedName>
    </domain>
</protein>